<evidence type="ECO:0000256" key="7">
    <source>
        <dbReference type="ARBA" id="ARBA00022989"/>
    </source>
</evidence>
<dbReference type="GO" id="GO:0046933">
    <property type="term" value="F:proton-transporting ATP synthase activity, rotational mechanism"/>
    <property type="evidence" value="ECO:0007669"/>
    <property type="project" value="TreeGrafter"/>
</dbReference>
<evidence type="ECO:0000256" key="10">
    <source>
        <dbReference type="ARBA" id="ARBA00023310"/>
    </source>
</evidence>
<evidence type="ECO:0000313" key="13">
    <source>
        <dbReference type="EMBL" id="WNS64793.1"/>
    </source>
</evidence>
<feature type="transmembrane region" description="Helical" evidence="12">
    <location>
        <begin position="106"/>
        <end position="127"/>
    </location>
</feature>
<dbReference type="PANTHER" id="PTHR11410:SF0">
    <property type="entry name" value="ATP SYNTHASE SUBUNIT A"/>
    <property type="match status" value="1"/>
</dbReference>
<evidence type="ECO:0000256" key="3">
    <source>
        <dbReference type="ARBA" id="ARBA00022448"/>
    </source>
</evidence>
<feature type="transmembrane region" description="Helical" evidence="12">
    <location>
        <begin position="208"/>
        <end position="229"/>
    </location>
</feature>
<evidence type="ECO:0000256" key="12">
    <source>
        <dbReference type="SAM" id="Phobius"/>
    </source>
</evidence>
<dbReference type="Gene3D" id="1.20.120.220">
    <property type="entry name" value="ATP synthase, F0 complex, subunit A"/>
    <property type="match status" value="1"/>
</dbReference>
<evidence type="ECO:0000256" key="1">
    <source>
        <dbReference type="ARBA" id="ARBA00004141"/>
    </source>
</evidence>
<evidence type="ECO:0000256" key="11">
    <source>
        <dbReference type="RuleBase" id="RU004450"/>
    </source>
</evidence>
<dbReference type="EMBL" id="OQ339201">
    <property type="protein sequence ID" value="WNS64793.1"/>
    <property type="molecule type" value="Genomic_DNA"/>
</dbReference>
<comment type="subcellular location">
    <subcellularLocation>
        <location evidence="1">Membrane</location>
        <topology evidence="1">Multi-pass membrane protein</topology>
    </subcellularLocation>
    <subcellularLocation>
        <location evidence="11">Mitochondrion inner membrane</location>
        <topology evidence="11">Multi-pass membrane protein</topology>
    </subcellularLocation>
</comment>
<keyword evidence="3" id="KW-0813">Transport</keyword>
<evidence type="ECO:0000256" key="6">
    <source>
        <dbReference type="ARBA" id="ARBA00022781"/>
    </source>
</evidence>
<reference evidence="13" key="1">
    <citation type="submission" date="2023-01" db="EMBL/GenBank/DDBJ databases">
        <title>The first mitochondrial genomes of the family Salifidae (Clitellata: Annelida), insights into species diversity and phylogenetic relationship of Barbronia within Suborder Erpobdelliformes.</title>
        <authorList>
            <person name="Liu Y."/>
            <person name="Fu X."/>
            <person name="Wang Y."/>
            <person name="Liu J."/>
            <person name="Liu Y."/>
            <person name="Li C."/>
            <person name="Dong J."/>
        </authorList>
    </citation>
    <scope>NUCLEOTIDE SEQUENCE</scope>
    <source>
        <strain evidence="13">LYKG002</strain>
    </source>
</reference>
<keyword evidence="5 12" id="KW-0812">Transmembrane</keyword>
<keyword evidence="8" id="KW-0406">Ion transport</keyword>
<dbReference type="InterPro" id="IPR023011">
    <property type="entry name" value="ATP_synth_F0_asu_AS"/>
</dbReference>
<keyword evidence="10" id="KW-0066">ATP synthesis</keyword>
<dbReference type="GO" id="GO:0005743">
    <property type="term" value="C:mitochondrial inner membrane"/>
    <property type="evidence" value="ECO:0007669"/>
    <property type="project" value="UniProtKB-SubCell"/>
</dbReference>
<feature type="transmembrane region" description="Helical" evidence="12">
    <location>
        <begin position="176"/>
        <end position="196"/>
    </location>
</feature>
<dbReference type="InterPro" id="IPR035908">
    <property type="entry name" value="F0_ATP_A_sf"/>
</dbReference>
<name>A0AA96S1Q0_9ANNE</name>
<keyword evidence="6" id="KW-0375">Hydrogen ion transport</keyword>
<accession>A0AA96S1Q0</accession>
<evidence type="ECO:0000256" key="5">
    <source>
        <dbReference type="ARBA" id="ARBA00022692"/>
    </source>
</evidence>
<proteinExistence type="inferred from homology"/>
<organism evidence="13">
    <name type="scientific">Barbronia cf. gwalagwalensis LYKG002</name>
    <dbReference type="NCBI Taxonomy" id="3021307"/>
    <lineage>
        <taxon>Eukaryota</taxon>
        <taxon>Metazoa</taxon>
        <taxon>Spiralia</taxon>
        <taxon>Lophotrochozoa</taxon>
        <taxon>Annelida</taxon>
        <taxon>Clitellata</taxon>
        <taxon>Hirudinea</taxon>
        <taxon>Hirudinida</taxon>
        <taxon>Erpobdelliformes</taxon>
        <taxon>Salifidae</taxon>
        <taxon>Barbronia</taxon>
    </lineage>
</organism>
<keyword evidence="7 12" id="KW-1133">Transmembrane helix</keyword>
<dbReference type="InterPro" id="IPR045083">
    <property type="entry name" value="ATP_synth_F0_asu_bact/mt"/>
</dbReference>
<dbReference type="PROSITE" id="PS00449">
    <property type="entry name" value="ATPASE_A"/>
    <property type="match status" value="1"/>
</dbReference>
<sequence>MLMDIFSSFDSYQFNSFSSFNKTINTMIITMPLIILLMTMTSIWPSISRIPSIMIQPLYVMFEQNMRTKSKVLKGYSITTTSLFMIIIALNLIGLIAYSFSITSHLIFTLIFGLPLWLTSVTSSIMNNKKEFVAHLLPSGAPDWLNPFLVLIETISISVRPLTLSFRLAANMTAGHIVLSLIGFYLSSAMLSYSVYPAILMIVSMSYILFEVAICLIQAYIFCLLLTLYTDDHTSNH</sequence>
<gene>
    <name evidence="13" type="primary">ATP6</name>
</gene>
<dbReference type="GO" id="GO:0045259">
    <property type="term" value="C:proton-transporting ATP synthase complex"/>
    <property type="evidence" value="ECO:0007669"/>
    <property type="project" value="UniProtKB-KW"/>
</dbReference>
<keyword evidence="4" id="KW-0138">CF(0)</keyword>
<dbReference type="SUPFAM" id="SSF81336">
    <property type="entry name" value="F1F0 ATP synthase subunit A"/>
    <property type="match status" value="1"/>
</dbReference>
<dbReference type="AlphaFoldDB" id="A0AA96S1Q0"/>
<dbReference type="Pfam" id="PF00119">
    <property type="entry name" value="ATP-synt_A"/>
    <property type="match status" value="1"/>
</dbReference>
<dbReference type="CDD" id="cd00310">
    <property type="entry name" value="ATP-synt_Fo_a_6"/>
    <property type="match status" value="1"/>
</dbReference>
<dbReference type="PRINTS" id="PR00123">
    <property type="entry name" value="ATPASEA"/>
</dbReference>
<dbReference type="NCBIfam" id="TIGR01131">
    <property type="entry name" value="ATP_synt_6_or_A"/>
    <property type="match status" value="1"/>
</dbReference>
<feature type="transmembrane region" description="Helical" evidence="12">
    <location>
        <begin position="24"/>
        <end position="44"/>
    </location>
</feature>
<evidence type="ECO:0000256" key="9">
    <source>
        <dbReference type="ARBA" id="ARBA00023136"/>
    </source>
</evidence>
<geneLocation type="mitochondrion" evidence="13"/>
<dbReference type="InterPro" id="IPR000568">
    <property type="entry name" value="ATP_synth_F0_asu"/>
</dbReference>
<dbReference type="PANTHER" id="PTHR11410">
    <property type="entry name" value="ATP SYNTHASE SUBUNIT A"/>
    <property type="match status" value="1"/>
</dbReference>
<comment type="similarity">
    <text evidence="2">Belongs to the ATPase A chain family.</text>
</comment>
<keyword evidence="9 12" id="KW-0472">Membrane</keyword>
<protein>
    <recommendedName>
        <fullName evidence="11">ATP synthase subunit a</fullName>
    </recommendedName>
</protein>
<evidence type="ECO:0000256" key="4">
    <source>
        <dbReference type="ARBA" id="ARBA00022547"/>
    </source>
</evidence>
<feature type="transmembrane region" description="Helical" evidence="12">
    <location>
        <begin position="76"/>
        <end position="100"/>
    </location>
</feature>
<evidence type="ECO:0000256" key="8">
    <source>
        <dbReference type="ARBA" id="ARBA00023065"/>
    </source>
</evidence>
<evidence type="ECO:0000256" key="2">
    <source>
        <dbReference type="ARBA" id="ARBA00006810"/>
    </source>
</evidence>
<keyword evidence="13" id="KW-0496">Mitochondrion</keyword>